<dbReference type="SUPFAM" id="SSF51735">
    <property type="entry name" value="NAD(P)-binding Rossmann-fold domains"/>
    <property type="match status" value="1"/>
</dbReference>
<dbReference type="InterPro" id="IPR006367">
    <property type="entry name" value="Sirohaem_synthase_N"/>
</dbReference>
<dbReference type="PANTHER" id="PTHR45790">
    <property type="entry name" value="SIROHEME SYNTHASE-RELATED"/>
    <property type="match status" value="1"/>
</dbReference>
<dbReference type="GO" id="GO:0051266">
    <property type="term" value="F:sirohydrochlorin ferrochelatase activity"/>
    <property type="evidence" value="ECO:0007669"/>
    <property type="project" value="InterPro"/>
</dbReference>
<keyword evidence="3" id="KW-0169">Cobalamin biosynthesis</keyword>
<proteinExistence type="inferred from homology"/>
<dbReference type="InterPro" id="IPR019478">
    <property type="entry name" value="Sirohaem_synthase_dimer_dom"/>
</dbReference>
<dbReference type="InterPro" id="IPR014777">
    <property type="entry name" value="4pyrrole_Mease_sub1"/>
</dbReference>
<feature type="active site" description="Proton donor" evidence="14">
    <location>
        <position position="262"/>
    </location>
</feature>
<reference evidence="18" key="1">
    <citation type="submission" date="2018-03" db="EMBL/GenBank/DDBJ databases">
        <authorList>
            <person name="Rodrigo-Torres L."/>
            <person name="Arahal R. D."/>
            <person name="Lucena T."/>
        </authorList>
    </citation>
    <scope>NUCLEOTIDE SEQUENCE [LARGE SCALE GENOMIC DNA]</scope>
    <source>
        <strain evidence="18">CECT 8871</strain>
    </source>
</reference>
<dbReference type="SUPFAM" id="SSF75615">
    <property type="entry name" value="Siroheme synthase middle domains-like"/>
    <property type="match status" value="1"/>
</dbReference>
<evidence type="ECO:0000256" key="1">
    <source>
        <dbReference type="ARBA" id="ARBA00005010"/>
    </source>
</evidence>
<feature type="domain" description="Tetrapyrrole methylase" evidence="15">
    <location>
        <begin position="210"/>
        <end position="419"/>
    </location>
</feature>
<keyword evidence="6" id="KW-0949">S-adenosyl-L-methionine</keyword>
<dbReference type="Gene3D" id="3.30.950.10">
    <property type="entry name" value="Methyltransferase, Cobalt-precorrin-4 Transmethylase, Domain 2"/>
    <property type="match status" value="1"/>
</dbReference>
<dbReference type="UniPathway" id="UPA00262">
    <property type="reaction ID" value="UER00211"/>
</dbReference>
<dbReference type="Gene3D" id="3.30.160.110">
    <property type="entry name" value="Siroheme synthase, domain 2"/>
    <property type="match status" value="1"/>
</dbReference>
<dbReference type="GO" id="GO:0019354">
    <property type="term" value="P:siroheme biosynthetic process"/>
    <property type="evidence" value="ECO:0007669"/>
    <property type="project" value="UniProtKB-UniPathway"/>
</dbReference>
<feature type="active site" description="Proton acceptor" evidence="14">
    <location>
        <position position="240"/>
    </location>
</feature>
<dbReference type="GO" id="GO:0004851">
    <property type="term" value="F:uroporphyrin-III C-methyltransferase activity"/>
    <property type="evidence" value="ECO:0007669"/>
    <property type="project" value="InterPro"/>
</dbReference>
<evidence type="ECO:0000313" key="18">
    <source>
        <dbReference type="Proteomes" id="UP000244904"/>
    </source>
</evidence>
<evidence type="ECO:0000256" key="12">
    <source>
        <dbReference type="ARBA" id="ARBA00025705"/>
    </source>
</evidence>
<comment type="pathway">
    <text evidence="12">Porphyrin-containing compound metabolism; siroheme biosynthesis; precorrin-2 from uroporphyrinogen III: step 1/1.</text>
</comment>
<name>A0A2R8AVA2_9RHOB</name>
<dbReference type="InterPro" id="IPR014776">
    <property type="entry name" value="4pyrrole_Mease_sub2"/>
</dbReference>
<keyword evidence="4" id="KW-0489">Methyltransferase</keyword>
<dbReference type="PROSITE" id="PS00839">
    <property type="entry name" value="SUMT_1"/>
    <property type="match status" value="1"/>
</dbReference>
<evidence type="ECO:0000259" key="16">
    <source>
        <dbReference type="Pfam" id="PF10414"/>
    </source>
</evidence>
<dbReference type="Pfam" id="PF10414">
    <property type="entry name" value="CysG_dimeriser"/>
    <property type="match status" value="1"/>
</dbReference>
<evidence type="ECO:0000256" key="7">
    <source>
        <dbReference type="ARBA" id="ARBA00023002"/>
    </source>
</evidence>
<dbReference type="Pfam" id="PF13241">
    <property type="entry name" value="NAD_binding_7"/>
    <property type="match status" value="1"/>
</dbReference>
<dbReference type="PANTHER" id="PTHR45790:SF3">
    <property type="entry name" value="S-ADENOSYL-L-METHIONINE-DEPENDENT UROPORPHYRINOGEN III METHYLTRANSFERASE, CHLOROPLASTIC"/>
    <property type="match status" value="1"/>
</dbReference>
<dbReference type="InterPro" id="IPR003043">
    <property type="entry name" value="Uropor_MeTrfase_CS"/>
</dbReference>
<dbReference type="RefSeq" id="WP_108885689.1">
    <property type="nucleotide sequence ID" value="NZ_OMOJ01000002.1"/>
</dbReference>
<dbReference type="NCBIfam" id="NF004790">
    <property type="entry name" value="PRK06136.1"/>
    <property type="match status" value="1"/>
</dbReference>
<keyword evidence="8" id="KW-0520">NAD</keyword>
<dbReference type="Proteomes" id="UP000244904">
    <property type="component" value="Unassembled WGS sequence"/>
</dbReference>
<evidence type="ECO:0000256" key="9">
    <source>
        <dbReference type="ARBA" id="ARBA00023239"/>
    </source>
</evidence>
<evidence type="ECO:0000313" key="17">
    <source>
        <dbReference type="EMBL" id="SPF79857.1"/>
    </source>
</evidence>
<keyword evidence="11" id="KW-0511">Multifunctional enzyme</keyword>
<dbReference type="NCBIfam" id="TIGR01470">
    <property type="entry name" value="cysG_Nterm"/>
    <property type="match status" value="1"/>
</dbReference>
<keyword evidence="18" id="KW-1185">Reference proteome</keyword>
<dbReference type="GO" id="GO:0032259">
    <property type="term" value="P:methylation"/>
    <property type="evidence" value="ECO:0007669"/>
    <property type="project" value="UniProtKB-KW"/>
</dbReference>
<dbReference type="SUPFAM" id="SSF53790">
    <property type="entry name" value="Tetrapyrrole methylase"/>
    <property type="match status" value="1"/>
</dbReference>
<evidence type="ECO:0000256" key="11">
    <source>
        <dbReference type="ARBA" id="ARBA00023268"/>
    </source>
</evidence>
<evidence type="ECO:0000256" key="14">
    <source>
        <dbReference type="PIRSR" id="PIRSR036426-1"/>
    </source>
</evidence>
<evidence type="ECO:0000256" key="3">
    <source>
        <dbReference type="ARBA" id="ARBA00022573"/>
    </source>
</evidence>
<evidence type="ECO:0000256" key="6">
    <source>
        <dbReference type="ARBA" id="ARBA00022691"/>
    </source>
</evidence>
<comment type="similarity">
    <text evidence="2">Belongs to the precorrin methyltransferase family.</text>
</comment>
<protein>
    <submittedName>
        <fullName evidence="17">Siroheme synthase</fullName>
    </submittedName>
</protein>
<comment type="catalytic activity">
    <reaction evidence="13">
        <text>precorrin-2 + NAD(+) = sirohydrochlorin + NADH + 2 H(+)</text>
        <dbReference type="Rhea" id="RHEA:15613"/>
        <dbReference type="ChEBI" id="CHEBI:15378"/>
        <dbReference type="ChEBI" id="CHEBI:57540"/>
        <dbReference type="ChEBI" id="CHEBI:57945"/>
        <dbReference type="ChEBI" id="CHEBI:58351"/>
        <dbReference type="ChEBI" id="CHEBI:58827"/>
        <dbReference type="EC" id="1.3.1.76"/>
    </reaction>
</comment>
<accession>A0A2R8AVA2</accession>
<dbReference type="InterPro" id="IPR050161">
    <property type="entry name" value="Siro_Cobalamin_biosynth"/>
</dbReference>
<dbReference type="CDD" id="cd11642">
    <property type="entry name" value="SUMT"/>
    <property type="match status" value="1"/>
</dbReference>
<dbReference type="GO" id="GO:0043115">
    <property type="term" value="F:precorrin-2 dehydrogenase activity"/>
    <property type="evidence" value="ECO:0007669"/>
    <property type="project" value="UniProtKB-EC"/>
</dbReference>
<keyword evidence="10" id="KW-0627">Porphyrin biosynthesis</keyword>
<evidence type="ECO:0000256" key="10">
    <source>
        <dbReference type="ARBA" id="ARBA00023244"/>
    </source>
</evidence>
<evidence type="ECO:0000256" key="8">
    <source>
        <dbReference type="ARBA" id="ARBA00023027"/>
    </source>
</evidence>
<evidence type="ECO:0000259" key="15">
    <source>
        <dbReference type="Pfam" id="PF00590"/>
    </source>
</evidence>
<dbReference type="Gene3D" id="3.40.1010.10">
    <property type="entry name" value="Cobalt-precorrin-4 Transmethylase, Domain 1"/>
    <property type="match status" value="1"/>
</dbReference>
<dbReference type="InterPro" id="IPR012409">
    <property type="entry name" value="Sirohaem_synth"/>
</dbReference>
<organism evidence="17 18">
    <name type="scientific">Pseudoprimorskyibacter insulae</name>
    <dbReference type="NCBI Taxonomy" id="1695997"/>
    <lineage>
        <taxon>Bacteria</taxon>
        <taxon>Pseudomonadati</taxon>
        <taxon>Pseudomonadota</taxon>
        <taxon>Alphaproteobacteria</taxon>
        <taxon>Rhodobacterales</taxon>
        <taxon>Paracoccaceae</taxon>
        <taxon>Pseudoprimorskyibacter</taxon>
    </lineage>
</organism>
<dbReference type="Gene3D" id="3.40.50.720">
    <property type="entry name" value="NAD(P)-binding Rossmann-like Domain"/>
    <property type="match status" value="1"/>
</dbReference>
<keyword evidence="7" id="KW-0560">Oxidoreductase</keyword>
<evidence type="ECO:0000256" key="2">
    <source>
        <dbReference type="ARBA" id="ARBA00005879"/>
    </source>
</evidence>
<dbReference type="InterPro" id="IPR000878">
    <property type="entry name" value="4pyrrol_Mease"/>
</dbReference>
<evidence type="ECO:0000256" key="13">
    <source>
        <dbReference type="ARBA" id="ARBA00047561"/>
    </source>
</evidence>
<dbReference type="OrthoDB" id="9815856at2"/>
<dbReference type="NCBIfam" id="NF007922">
    <property type="entry name" value="PRK10637.1"/>
    <property type="match status" value="1"/>
</dbReference>
<sequence length="454" mass="48067">MKQFPLFVKTTGRTVLILGGGEEAAQRARLFGRTDATVLVSAKTLDWELEALREAGQITLVAVPDFASADVVFVTRDADLDAAQAASKAGRMVHVSGRPDLSDFALPTLVDRDPVVVAIATEGTAPSLARQIKADVETMLDPALGRFAALAGTLRRAADQALDAPARNRLWRWAFSDAPWQMFRKGQEREALKLLKSAVQDGQGAAKGHISLVGAGPGAKDLLTMRAVNRLQAADVIFYDRLVDPEVLDYARPDARRVYVGKVVGACAWPQDRICEVITAEARKGLNVVRLKSGDPGIFGRATEELEAARAEGIETEIVPGVTAAMGAAAAAGRSLTERGVSDTLVFATGMVRPGDAAPDWARHAHPGTAMAFYMSVGNAPQIVDSLRAAGMPADAPVSVGVEVSKPGQHLFDTVLADLPQALRDHAVSGCATILATWPKDMAQACTVVPLARA</sequence>
<keyword evidence="9" id="KW-0456">Lyase</keyword>
<dbReference type="Pfam" id="PF00590">
    <property type="entry name" value="TP_methylase"/>
    <property type="match status" value="1"/>
</dbReference>
<evidence type="ECO:0000256" key="4">
    <source>
        <dbReference type="ARBA" id="ARBA00022603"/>
    </source>
</evidence>
<dbReference type="GO" id="GO:0051287">
    <property type="term" value="F:NAD binding"/>
    <property type="evidence" value="ECO:0007669"/>
    <property type="project" value="InterPro"/>
</dbReference>
<dbReference type="FunFam" id="3.40.1010.10:FF:000001">
    <property type="entry name" value="Siroheme synthase"/>
    <property type="match status" value="1"/>
</dbReference>
<dbReference type="NCBIfam" id="TIGR01469">
    <property type="entry name" value="cobA_cysG_Cterm"/>
    <property type="match status" value="1"/>
</dbReference>
<dbReference type="InterPro" id="IPR035996">
    <property type="entry name" value="4pyrrol_Methylase_sf"/>
</dbReference>
<dbReference type="InterPro" id="IPR006366">
    <property type="entry name" value="CobA/CysG_C"/>
</dbReference>
<keyword evidence="5" id="KW-0808">Transferase</keyword>
<feature type="domain" description="Sirohaem synthase dimerisation" evidence="16">
    <location>
        <begin position="143"/>
        <end position="198"/>
    </location>
</feature>
<gene>
    <name evidence="17" type="primary">cysG_1</name>
    <name evidence="17" type="ORF">PRI8871_01657</name>
</gene>
<dbReference type="GO" id="GO:0009236">
    <property type="term" value="P:cobalamin biosynthetic process"/>
    <property type="evidence" value="ECO:0007669"/>
    <property type="project" value="UniProtKB-KW"/>
</dbReference>
<dbReference type="AlphaFoldDB" id="A0A2R8AVA2"/>
<dbReference type="InterPro" id="IPR036291">
    <property type="entry name" value="NAD(P)-bd_dom_sf"/>
</dbReference>
<comment type="pathway">
    <text evidence="1">Porphyrin-containing compound metabolism; siroheme biosynthesis; sirohydrochlorin from precorrin-2: step 1/1.</text>
</comment>
<dbReference type="PIRSF" id="PIRSF036426">
    <property type="entry name" value="Sirohaem_synth"/>
    <property type="match status" value="1"/>
</dbReference>
<evidence type="ECO:0000256" key="5">
    <source>
        <dbReference type="ARBA" id="ARBA00022679"/>
    </source>
</evidence>
<dbReference type="EMBL" id="OMOJ01000002">
    <property type="protein sequence ID" value="SPF79857.1"/>
    <property type="molecule type" value="Genomic_DNA"/>
</dbReference>